<gene>
    <name evidence="2" type="ORF">LWC34_17350</name>
</gene>
<organism evidence="2 3">
    <name type="scientific">Kibdelosporangium philippinense</name>
    <dbReference type="NCBI Taxonomy" id="211113"/>
    <lineage>
        <taxon>Bacteria</taxon>
        <taxon>Bacillati</taxon>
        <taxon>Actinomycetota</taxon>
        <taxon>Actinomycetes</taxon>
        <taxon>Pseudonocardiales</taxon>
        <taxon>Pseudonocardiaceae</taxon>
        <taxon>Kibdelosporangium</taxon>
    </lineage>
</organism>
<dbReference type="EMBL" id="JAJVCN010000001">
    <property type="protein sequence ID" value="MCE7004580.1"/>
    <property type="molecule type" value="Genomic_DNA"/>
</dbReference>
<sequence>MSAIPTVSGRKRTKLTPLLLVGSLGACLVGVGLLTLSSKEYEVAGLRCTDAWAAYGLPATRIIADIAAVVCVGALLFAAFLVPAEQSGRLSPPARRAIRTASRAAALWAASGWQTGKTHVWASGVHSVADT</sequence>
<accession>A0ABS8Z9T3</accession>
<keyword evidence="1" id="KW-0472">Membrane</keyword>
<evidence type="ECO:0000256" key="1">
    <source>
        <dbReference type="SAM" id="Phobius"/>
    </source>
</evidence>
<protein>
    <recommendedName>
        <fullName evidence="4">Vitamin K epoxide reductase family protein</fullName>
    </recommendedName>
</protein>
<evidence type="ECO:0008006" key="4">
    <source>
        <dbReference type="Google" id="ProtNLM"/>
    </source>
</evidence>
<keyword evidence="1" id="KW-1133">Transmembrane helix</keyword>
<keyword evidence="3" id="KW-1185">Reference proteome</keyword>
<feature type="transmembrane region" description="Helical" evidence="1">
    <location>
        <begin position="62"/>
        <end position="82"/>
    </location>
</feature>
<comment type="caution">
    <text evidence="2">The sequence shown here is derived from an EMBL/GenBank/DDBJ whole genome shotgun (WGS) entry which is preliminary data.</text>
</comment>
<evidence type="ECO:0000313" key="2">
    <source>
        <dbReference type="EMBL" id="MCE7004580.1"/>
    </source>
</evidence>
<name>A0ABS8Z9T3_9PSEU</name>
<feature type="transmembrane region" description="Helical" evidence="1">
    <location>
        <begin position="18"/>
        <end position="36"/>
    </location>
</feature>
<dbReference type="RefSeq" id="WP_233726077.1">
    <property type="nucleotide sequence ID" value="NZ_JAJVCN010000001.1"/>
</dbReference>
<dbReference type="Proteomes" id="UP001521150">
    <property type="component" value="Unassembled WGS sequence"/>
</dbReference>
<proteinExistence type="predicted"/>
<reference evidence="2 3" key="1">
    <citation type="submission" date="2021-12" db="EMBL/GenBank/DDBJ databases">
        <title>Genome sequence of Kibdelosporangium philippinense ATCC 49844.</title>
        <authorList>
            <person name="Fedorov E.A."/>
            <person name="Omeragic M."/>
            <person name="Shalygina K.F."/>
            <person name="Maclea K.S."/>
        </authorList>
    </citation>
    <scope>NUCLEOTIDE SEQUENCE [LARGE SCALE GENOMIC DNA]</scope>
    <source>
        <strain evidence="2 3">ATCC 49844</strain>
    </source>
</reference>
<evidence type="ECO:0000313" key="3">
    <source>
        <dbReference type="Proteomes" id="UP001521150"/>
    </source>
</evidence>
<keyword evidence="1" id="KW-0812">Transmembrane</keyword>